<evidence type="ECO:0000256" key="2">
    <source>
        <dbReference type="ARBA" id="ARBA00004922"/>
    </source>
</evidence>
<comment type="similarity">
    <text evidence="3 8">Belongs to the DAD/OST2 family.</text>
</comment>
<evidence type="ECO:0000256" key="6">
    <source>
        <dbReference type="ARBA" id="ARBA00022989"/>
    </source>
</evidence>
<dbReference type="InterPro" id="IPR003038">
    <property type="entry name" value="DAD/Ost2"/>
</dbReference>
<comment type="subunit">
    <text evidence="8">Component of the oligosaccharyltransferase (OST) complex.</text>
</comment>
<dbReference type="UniPathway" id="UPA00378"/>
<dbReference type="PANTHER" id="PTHR10705">
    <property type="entry name" value="DOLICHYL-DIPHOSPHOOLIGOSACCHARIDE--PROTEIN GLYCOSYLTRANSFERASE SUBUNIT DAD1"/>
    <property type="match status" value="1"/>
</dbReference>
<feature type="transmembrane region" description="Helical" evidence="8">
    <location>
        <begin position="147"/>
        <end position="166"/>
    </location>
</feature>
<gene>
    <name evidence="10" type="ORF">SEPMUDRAFT_150842</name>
</gene>
<feature type="region of interest" description="Disordered" evidence="9">
    <location>
        <begin position="1"/>
        <end position="42"/>
    </location>
</feature>
<keyword evidence="4 8" id="KW-0812">Transmembrane</keyword>
<comment type="function">
    <text evidence="8">Subunit of the oligosaccharyl transferase (OST) complex that catalyzes the initial transfer of a defined glycan (Glc(3)Man(9)GlcNAc(2) in eukaryotes) from the lipid carrier dolichol-pyrophosphate to an asparagine residue within an Asn-X-Ser/Thr consensus motif in nascent polypeptide chains, the first step in protein N-glycosylation. N-glycosylation occurs cotranslationally and the complex associates with the Sec61 complex at the channel-forming translocon complex that mediates protein translocation across the endoplasmic reticulum (ER). All subunits are required for a maximal enzyme activity.</text>
</comment>
<dbReference type="GO" id="GO:0006487">
    <property type="term" value="P:protein N-linked glycosylation"/>
    <property type="evidence" value="ECO:0007669"/>
    <property type="project" value="EnsemblFungi"/>
</dbReference>
<feature type="transmembrane region" description="Helical" evidence="8">
    <location>
        <begin position="84"/>
        <end position="103"/>
    </location>
</feature>
<dbReference type="eggNOG" id="KOG1746">
    <property type="taxonomic scope" value="Eukaryota"/>
</dbReference>
<evidence type="ECO:0000313" key="11">
    <source>
        <dbReference type="Proteomes" id="UP000016931"/>
    </source>
</evidence>
<accession>N1QEN6</accession>
<dbReference type="STRING" id="692275.N1QEN6"/>
<feature type="compositionally biased region" description="Low complexity" evidence="9">
    <location>
        <begin position="18"/>
        <end position="31"/>
    </location>
</feature>
<evidence type="ECO:0000256" key="8">
    <source>
        <dbReference type="RuleBase" id="RU361136"/>
    </source>
</evidence>
<sequence length="167" mass="18372">MPAKRNAQQFPATPLQQPATVPASSVTSSTTQPRTVTSKTFENKSALSSKKASASLKDFPTILQGVWENYVQHTPQRVKLIDTFLGFLLVVGVLQFAYCVLAGNYPFNAFLSGFGATVGQFVLTASLRLQTNPENKAEFEGMSYERAFADFVFGSLILHFFCVNFIN</sequence>
<evidence type="ECO:0000256" key="9">
    <source>
        <dbReference type="SAM" id="MobiDB-lite"/>
    </source>
</evidence>
<dbReference type="GeneID" id="27903569"/>
<evidence type="ECO:0000313" key="10">
    <source>
        <dbReference type="EMBL" id="EMF10890.1"/>
    </source>
</evidence>
<dbReference type="AlphaFoldDB" id="N1QEN6"/>
<name>N1QEN6_SPHMS</name>
<keyword evidence="6 8" id="KW-1133">Transmembrane helix</keyword>
<dbReference type="OMA" id="HIILHIV"/>
<evidence type="ECO:0000256" key="5">
    <source>
        <dbReference type="ARBA" id="ARBA00022824"/>
    </source>
</evidence>
<dbReference type="Proteomes" id="UP000016931">
    <property type="component" value="Unassembled WGS sequence"/>
</dbReference>
<evidence type="ECO:0000256" key="3">
    <source>
        <dbReference type="ARBA" id="ARBA00009386"/>
    </source>
</evidence>
<dbReference type="GO" id="GO:0008250">
    <property type="term" value="C:oligosaccharyltransferase complex"/>
    <property type="evidence" value="ECO:0007669"/>
    <property type="project" value="EnsemblFungi"/>
</dbReference>
<protein>
    <recommendedName>
        <fullName evidence="8">Dolichyl-diphosphooligosaccharide--protein glycosyltransferase subunit OST2</fullName>
        <shortName evidence="8">Oligosaccharyl transferase subunit OST2</shortName>
    </recommendedName>
</protein>
<evidence type="ECO:0000256" key="1">
    <source>
        <dbReference type="ARBA" id="ARBA00004477"/>
    </source>
</evidence>
<keyword evidence="5 8" id="KW-0256">Endoplasmic reticulum</keyword>
<dbReference type="Pfam" id="PF02109">
    <property type="entry name" value="DAD"/>
    <property type="match status" value="1"/>
</dbReference>
<dbReference type="HOGENOM" id="CLU_111220_0_0_1"/>
<evidence type="ECO:0000256" key="7">
    <source>
        <dbReference type="ARBA" id="ARBA00023136"/>
    </source>
</evidence>
<feature type="compositionally biased region" description="Polar residues" evidence="9">
    <location>
        <begin position="1"/>
        <end position="17"/>
    </location>
</feature>
<dbReference type="EMBL" id="KB456267">
    <property type="protein sequence ID" value="EMF10890.1"/>
    <property type="molecule type" value="Genomic_DNA"/>
</dbReference>
<comment type="pathway">
    <text evidence="2 8">Protein modification; protein glycosylation.</text>
</comment>
<proteinExistence type="inferred from homology"/>
<dbReference type="PANTHER" id="PTHR10705:SF0">
    <property type="entry name" value="DOLICHYL-DIPHOSPHOOLIGOSACCHARIDE--PROTEIN GLYCOSYLTRANSFERASE SUBUNIT DAD1"/>
    <property type="match status" value="1"/>
</dbReference>
<dbReference type="OrthoDB" id="445566at2759"/>
<dbReference type="RefSeq" id="XP_016759011.1">
    <property type="nucleotide sequence ID" value="XM_016906432.1"/>
</dbReference>
<reference evidence="10 11" key="1">
    <citation type="journal article" date="2012" name="PLoS Pathog.">
        <title>Diverse lifestyles and strategies of plant pathogenesis encoded in the genomes of eighteen Dothideomycetes fungi.</title>
        <authorList>
            <person name="Ohm R.A."/>
            <person name="Feau N."/>
            <person name="Henrissat B."/>
            <person name="Schoch C.L."/>
            <person name="Horwitz B.A."/>
            <person name="Barry K.W."/>
            <person name="Condon B.J."/>
            <person name="Copeland A.C."/>
            <person name="Dhillon B."/>
            <person name="Glaser F."/>
            <person name="Hesse C.N."/>
            <person name="Kosti I."/>
            <person name="LaButti K."/>
            <person name="Lindquist E.A."/>
            <person name="Lucas S."/>
            <person name="Salamov A.A."/>
            <person name="Bradshaw R.E."/>
            <person name="Ciuffetti L."/>
            <person name="Hamelin R.C."/>
            <person name="Kema G.H.J."/>
            <person name="Lawrence C."/>
            <person name="Scott J.A."/>
            <person name="Spatafora J.W."/>
            <person name="Turgeon B.G."/>
            <person name="de Wit P.J.G.M."/>
            <person name="Zhong S."/>
            <person name="Goodwin S.B."/>
            <person name="Grigoriev I.V."/>
        </authorList>
    </citation>
    <scope>NUCLEOTIDE SEQUENCE [LARGE SCALE GENOMIC DNA]</scope>
    <source>
        <strain evidence="10 11">SO2202</strain>
    </source>
</reference>
<comment type="caution">
    <text evidence="8">Lacks conserved residue(s) required for the propagation of feature annotation.</text>
</comment>
<comment type="subcellular location">
    <subcellularLocation>
        <location evidence="1 8">Endoplasmic reticulum membrane</location>
        <topology evidence="1 8">Multi-pass membrane protein</topology>
    </subcellularLocation>
</comment>
<organism evidence="10 11">
    <name type="scientific">Sphaerulina musiva (strain SO2202)</name>
    <name type="common">Poplar stem canker fungus</name>
    <name type="synonym">Septoria musiva</name>
    <dbReference type="NCBI Taxonomy" id="692275"/>
    <lineage>
        <taxon>Eukaryota</taxon>
        <taxon>Fungi</taxon>
        <taxon>Dikarya</taxon>
        <taxon>Ascomycota</taxon>
        <taxon>Pezizomycotina</taxon>
        <taxon>Dothideomycetes</taxon>
        <taxon>Dothideomycetidae</taxon>
        <taxon>Mycosphaerellales</taxon>
        <taxon>Mycosphaerellaceae</taxon>
        <taxon>Sphaerulina</taxon>
    </lineage>
</organism>
<keyword evidence="7 8" id="KW-0472">Membrane</keyword>
<evidence type="ECO:0000256" key="4">
    <source>
        <dbReference type="ARBA" id="ARBA00022692"/>
    </source>
</evidence>
<keyword evidence="11" id="KW-1185">Reference proteome</keyword>